<accession>A0ABW5NYE0</accession>
<reference evidence="2" key="1">
    <citation type="journal article" date="2019" name="Int. J. Syst. Evol. Microbiol.">
        <title>The Global Catalogue of Microorganisms (GCM) 10K type strain sequencing project: providing services to taxonomists for standard genome sequencing and annotation.</title>
        <authorList>
            <consortium name="The Broad Institute Genomics Platform"/>
            <consortium name="The Broad Institute Genome Sequencing Center for Infectious Disease"/>
            <person name="Wu L."/>
            <person name="Ma J."/>
        </authorList>
    </citation>
    <scope>NUCLEOTIDE SEQUENCE [LARGE SCALE GENOMIC DNA]</scope>
    <source>
        <strain evidence="2">KCTC 42107</strain>
    </source>
</reference>
<keyword evidence="2" id="KW-1185">Reference proteome</keyword>
<proteinExistence type="predicted"/>
<evidence type="ECO:0000313" key="1">
    <source>
        <dbReference type="EMBL" id="MFD2603731.1"/>
    </source>
</evidence>
<dbReference type="Proteomes" id="UP001597480">
    <property type="component" value="Unassembled WGS sequence"/>
</dbReference>
<name>A0ABW5NYE0_9FLAO</name>
<sequence length="258" mass="30891">MYKFQRGIKNPDFITALNKNQHFQNMVRDKDLFIAIRKEYINVYYYGQSICKISFNKKNREIKWISHKKYFGINENGYLNTGIYLEKIEELKLNAEKYKLEEKEQVKKHALDNEDICILDIEVGFGKPRAYIDYVTIENINGSTKLVFHEAKHFKNSDIRSKKEPKVFAQMKIYENLLHEYREDILISYNKVYENIIELNLNNKHKLVKVIGKTFDNIKIDTKPILNIFEFDSQRKGTDEHLRRLEKQFGSRLNLKHK</sequence>
<dbReference type="EMBL" id="JBHUMD010000030">
    <property type="protein sequence ID" value="MFD2603731.1"/>
    <property type="molecule type" value="Genomic_DNA"/>
</dbReference>
<organism evidence="1 2">
    <name type="scientific">Flavobacterium suzhouense</name>
    <dbReference type="NCBI Taxonomy" id="1529638"/>
    <lineage>
        <taxon>Bacteria</taxon>
        <taxon>Pseudomonadati</taxon>
        <taxon>Bacteroidota</taxon>
        <taxon>Flavobacteriia</taxon>
        <taxon>Flavobacteriales</taxon>
        <taxon>Flavobacteriaceae</taxon>
        <taxon>Flavobacterium</taxon>
    </lineage>
</organism>
<gene>
    <name evidence="1" type="ORF">ACFSR3_16830</name>
</gene>
<evidence type="ECO:0008006" key="3">
    <source>
        <dbReference type="Google" id="ProtNLM"/>
    </source>
</evidence>
<protein>
    <recommendedName>
        <fullName evidence="3">Nuclease-related domain-containing protein</fullName>
    </recommendedName>
</protein>
<comment type="caution">
    <text evidence="1">The sequence shown here is derived from an EMBL/GenBank/DDBJ whole genome shotgun (WGS) entry which is preliminary data.</text>
</comment>
<evidence type="ECO:0000313" key="2">
    <source>
        <dbReference type="Proteomes" id="UP001597480"/>
    </source>
</evidence>
<dbReference type="RefSeq" id="WP_379822668.1">
    <property type="nucleotide sequence ID" value="NZ_JBHUMD010000030.1"/>
</dbReference>